<evidence type="ECO:0000313" key="2">
    <source>
        <dbReference type="RefSeq" id="XP_042638357.1"/>
    </source>
</evidence>
<dbReference type="Proteomes" id="UP000694850">
    <property type="component" value="Unplaced"/>
</dbReference>
<protein>
    <submittedName>
        <fullName evidence="2">Lactotransferrin</fullName>
    </submittedName>
</protein>
<reference evidence="2" key="1">
    <citation type="submission" date="2025-08" db="UniProtKB">
        <authorList>
            <consortium name="RefSeq"/>
        </authorList>
    </citation>
    <scope>IDENTIFICATION</scope>
</reference>
<name>A0AC54Z9Y4_ORYAF</name>
<sequence>MRLVFTALLSFGALGLCLAVSEKTVRWCTISQDEAIKCSEFQENMAKVGGPPLTCVNRISYLECIRAIAANQADAVTLDGGLLFEAGQKSYKLKPVVAEVYGTEAKPQTHYYAVAVVKKDTNFQLEQLGGKKSCHTGLGRSAGWNIPIGTLRPFLRWRGPPASLEAAVSKFFSKSCVPCTDGRRFPNLCDLCAGEGPNKCACSSQEPYFGYSGAFRCLQDGVGEVAFVKDSTVFENLPNKADRDKYELLCPDNTRKPVDQYETCHLGKVPSHAVVARSVNGKEDLIWELLRLAQEKFGKGKASVFQLFASPPEKKDLLFKDSTLRLSRIPPKIDVGLYLGFGYFTALQNLRKRAATVAARRTRVVWCAVGTEELRKCRQWSRQSRGKVTCASASTTEDCIALVMKGDADALSLDGGFIYTAGKCGLVPVLAENARSQRNDNSDCVNRPTEGYLAVAVVRKADADLTWNTLRGRKSCHTAVGRTAGWNIPMGLLFNQTGSCNFGEFFRQSCAPGADPTSNLCALCIGDEKGQNKCVSNSKERYYGYTGAFRCLAEKAGEVAFVKDITVLENTNGKNSEAWAKDLKLEDFELLCLDGTRRPVTEAWNCHLSVAPSHGVVSRKEKAAYLEKVLLQQPMKSI</sequence>
<proteinExistence type="predicted"/>
<keyword evidence="1" id="KW-1185">Reference proteome</keyword>
<dbReference type="RefSeq" id="XP_042638357.1">
    <property type="nucleotide sequence ID" value="XM_042782423.1"/>
</dbReference>
<organism evidence="1 2">
    <name type="scientific">Orycteropus afer afer</name>
    <dbReference type="NCBI Taxonomy" id="1230840"/>
    <lineage>
        <taxon>Eukaryota</taxon>
        <taxon>Metazoa</taxon>
        <taxon>Chordata</taxon>
        <taxon>Craniata</taxon>
        <taxon>Vertebrata</taxon>
        <taxon>Euteleostomi</taxon>
        <taxon>Mammalia</taxon>
        <taxon>Eutheria</taxon>
        <taxon>Afrotheria</taxon>
        <taxon>Tubulidentata</taxon>
        <taxon>Orycteropodidae</taxon>
        <taxon>Orycteropus</taxon>
    </lineage>
</organism>
<accession>A0AC54Z9Y4</accession>
<evidence type="ECO:0000313" key="1">
    <source>
        <dbReference type="Proteomes" id="UP000694850"/>
    </source>
</evidence>
<gene>
    <name evidence="2" type="primary">LTF</name>
</gene>